<name>A0ABD4Z612_9CREN</name>
<evidence type="ECO:0008006" key="3">
    <source>
        <dbReference type="Google" id="ProtNLM"/>
    </source>
</evidence>
<organism evidence="1 2">
    <name type="scientific">Ignisphaera cupida</name>
    <dbReference type="NCBI Taxonomy" id="3050454"/>
    <lineage>
        <taxon>Archaea</taxon>
        <taxon>Thermoproteota</taxon>
        <taxon>Thermoprotei</taxon>
        <taxon>Desulfurococcales</taxon>
        <taxon>Desulfurococcaceae</taxon>
        <taxon>Ignisphaera</taxon>
    </lineage>
</organism>
<dbReference type="EMBL" id="JASNVW010000002">
    <property type="protein sequence ID" value="MDK6028746.1"/>
    <property type="molecule type" value="Genomic_DNA"/>
</dbReference>
<dbReference type="RefSeq" id="WP_285273720.1">
    <property type="nucleotide sequence ID" value="NZ_JASNVW010000002.1"/>
</dbReference>
<dbReference type="SUPFAM" id="SSF50199">
    <property type="entry name" value="Staphylococcal nuclease"/>
    <property type="match status" value="1"/>
</dbReference>
<dbReference type="InterPro" id="IPR035437">
    <property type="entry name" value="SNase_OB-fold_sf"/>
</dbReference>
<sequence>MGLWSRCVVISALLIILLIPLFFNQVHGYTPIYSGDGWEIDVVCEVYRVVDGDTFDCFPVGRIRLADANAPELSTIMGIVAKQDKTHLLNVNKWLVDNGYAIIADHPNKFNPYTWKLHVYYPVELERQRIFTKNKTITMTIVVYFVSKRMY</sequence>
<keyword evidence="2" id="KW-1185">Reference proteome</keyword>
<evidence type="ECO:0000313" key="2">
    <source>
        <dbReference type="Proteomes" id="UP001529235"/>
    </source>
</evidence>
<proteinExistence type="predicted"/>
<protein>
    <recommendedName>
        <fullName evidence="3">Thermonuclease family protein</fullName>
    </recommendedName>
</protein>
<comment type="caution">
    <text evidence="1">The sequence shown here is derived from an EMBL/GenBank/DDBJ whole genome shotgun (WGS) entry which is preliminary data.</text>
</comment>
<evidence type="ECO:0000313" key="1">
    <source>
        <dbReference type="EMBL" id="MDK6028746.1"/>
    </source>
</evidence>
<gene>
    <name evidence="1" type="ORF">QPL79_05165</name>
</gene>
<dbReference type="Proteomes" id="UP001529235">
    <property type="component" value="Unassembled WGS sequence"/>
</dbReference>
<reference evidence="1 2" key="1">
    <citation type="submission" date="2023-05" db="EMBL/GenBank/DDBJ databases">
        <title>A new hyperthermophilic archaea 'Ignisphaera cupida' sp. nov. and description of the family 'Ignisphaeraceae' fam. nov.</title>
        <authorList>
            <person name="Podosokorskaya O.A."/>
            <person name="Elcheninov A.G."/>
            <person name="Klukina A."/>
            <person name="Merkel A.Y."/>
        </authorList>
    </citation>
    <scope>NUCLEOTIDE SEQUENCE [LARGE SCALE GENOMIC DNA]</scope>
    <source>
        <strain evidence="1 2">4213-co</strain>
    </source>
</reference>
<accession>A0ABD4Z612</accession>
<dbReference type="AlphaFoldDB" id="A0ABD4Z612"/>